<dbReference type="Gene3D" id="3.40.630.30">
    <property type="match status" value="1"/>
</dbReference>
<keyword evidence="3" id="KW-0012">Acyltransferase</keyword>
<sequence length="164" mass="18452">MTSQNAITIRPALVNDAKLVLQFIKGLAEYEKLSDEVVATEANIRESLFGPNANAEAFFAYHGTDAVGCAIFCQHYSTYSGRSSLYLEDIFVLPDWRSHGIGRELMAYGSGLAQERGYPRMEWSVLDWNEPAIGFYENLGAERVEGWYTYRLSGEALKGLYTRD</sequence>
<dbReference type="PROSITE" id="PS51186">
    <property type="entry name" value="GNAT"/>
    <property type="match status" value="1"/>
</dbReference>
<dbReference type="PANTHER" id="PTHR10545">
    <property type="entry name" value="DIAMINE N-ACETYLTRANSFERASE"/>
    <property type="match status" value="1"/>
</dbReference>
<evidence type="ECO:0000256" key="3">
    <source>
        <dbReference type="ARBA" id="ARBA00023315"/>
    </source>
</evidence>
<dbReference type="AlphaFoldDB" id="A0A160VCN4"/>
<evidence type="ECO:0000256" key="2">
    <source>
        <dbReference type="ARBA" id="ARBA00022679"/>
    </source>
</evidence>
<evidence type="ECO:0000313" key="5">
    <source>
        <dbReference type="EMBL" id="CUV05959.1"/>
    </source>
</evidence>
<evidence type="ECO:0000256" key="1">
    <source>
        <dbReference type="ARBA" id="ARBA00008694"/>
    </source>
</evidence>
<evidence type="ECO:0000259" key="4">
    <source>
        <dbReference type="PROSITE" id="PS51186"/>
    </source>
</evidence>
<dbReference type="InterPro" id="IPR016181">
    <property type="entry name" value="Acyl_CoA_acyltransferase"/>
</dbReference>
<dbReference type="PANTHER" id="PTHR10545:SF29">
    <property type="entry name" value="GH14572P-RELATED"/>
    <property type="match status" value="1"/>
</dbReference>
<proteinExistence type="inferred from homology"/>
<comment type="similarity">
    <text evidence="1">Belongs to the acetyltransferase family.</text>
</comment>
<dbReference type="InterPro" id="IPR000182">
    <property type="entry name" value="GNAT_dom"/>
</dbReference>
<dbReference type="FunFam" id="3.40.630.30:FF:000064">
    <property type="entry name" value="GNAT family acetyltransferase"/>
    <property type="match status" value="1"/>
</dbReference>
<dbReference type="GO" id="GO:0008080">
    <property type="term" value="F:N-acetyltransferase activity"/>
    <property type="evidence" value="ECO:0007669"/>
    <property type="project" value="TreeGrafter"/>
</dbReference>
<gene>
    <name evidence="5" type="ORF">MGWOODY_Clf72</name>
</gene>
<reference evidence="5" key="1">
    <citation type="submission" date="2015-10" db="EMBL/GenBank/DDBJ databases">
        <authorList>
            <person name="Gilbert D.G."/>
        </authorList>
    </citation>
    <scope>NUCLEOTIDE SEQUENCE</scope>
</reference>
<dbReference type="Pfam" id="PF00583">
    <property type="entry name" value="Acetyltransf_1"/>
    <property type="match status" value="1"/>
</dbReference>
<dbReference type="InterPro" id="IPR051016">
    <property type="entry name" value="Diverse_Substrate_AcTransf"/>
</dbReference>
<protein>
    <submittedName>
        <fullName evidence="5">GCN5-related N-acetyltransferase</fullName>
    </submittedName>
</protein>
<keyword evidence="2 5" id="KW-0808">Transferase</keyword>
<dbReference type="EMBL" id="FAXA01000477">
    <property type="protein sequence ID" value="CUV05959.1"/>
    <property type="molecule type" value="Genomic_DNA"/>
</dbReference>
<organism evidence="5">
    <name type="scientific">hydrothermal vent metagenome</name>
    <dbReference type="NCBI Taxonomy" id="652676"/>
    <lineage>
        <taxon>unclassified sequences</taxon>
        <taxon>metagenomes</taxon>
        <taxon>ecological metagenomes</taxon>
    </lineage>
</organism>
<accession>A0A160VCN4</accession>
<feature type="domain" description="N-acetyltransferase" evidence="4">
    <location>
        <begin position="7"/>
        <end position="164"/>
    </location>
</feature>
<dbReference type="CDD" id="cd04301">
    <property type="entry name" value="NAT_SF"/>
    <property type="match status" value="1"/>
</dbReference>
<dbReference type="SUPFAM" id="SSF55729">
    <property type="entry name" value="Acyl-CoA N-acyltransferases (Nat)"/>
    <property type="match status" value="1"/>
</dbReference>
<name>A0A160VCN4_9ZZZZ</name>